<evidence type="ECO:0000256" key="2">
    <source>
        <dbReference type="PROSITE-ProRule" id="PRU00663"/>
    </source>
</evidence>
<dbReference type="AlphaFoldDB" id="A0A8X7PSH2"/>
<dbReference type="Pfam" id="PF03759">
    <property type="entry name" value="PRONE"/>
    <property type="match status" value="1"/>
</dbReference>
<dbReference type="InterPro" id="IPR005512">
    <property type="entry name" value="PRONE_dom"/>
</dbReference>
<dbReference type="PROSITE" id="PS51334">
    <property type="entry name" value="PRONE"/>
    <property type="match status" value="1"/>
</dbReference>
<organism evidence="5 6">
    <name type="scientific">Brassica carinata</name>
    <name type="common">Ethiopian mustard</name>
    <name type="synonym">Abyssinian cabbage</name>
    <dbReference type="NCBI Taxonomy" id="52824"/>
    <lineage>
        <taxon>Eukaryota</taxon>
        <taxon>Viridiplantae</taxon>
        <taxon>Streptophyta</taxon>
        <taxon>Embryophyta</taxon>
        <taxon>Tracheophyta</taxon>
        <taxon>Spermatophyta</taxon>
        <taxon>Magnoliopsida</taxon>
        <taxon>eudicotyledons</taxon>
        <taxon>Gunneridae</taxon>
        <taxon>Pentapetalae</taxon>
        <taxon>rosids</taxon>
        <taxon>malvids</taxon>
        <taxon>Brassicales</taxon>
        <taxon>Brassicaceae</taxon>
        <taxon>Brassiceae</taxon>
        <taxon>Brassica</taxon>
    </lineage>
</organism>
<reference evidence="5 6" key="1">
    <citation type="submission" date="2020-02" db="EMBL/GenBank/DDBJ databases">
        <authorList>
            <person name="Ma Q."/>
            <person name="Huang Y."/>
            <person name="Song X."/>
            <person name="Pei D."/>
        </authorList>
    </citation>
    <scope>NUCLEOTIDE SEQUENCE [LARGE SCALE GENOMIC DNA]</scope>
    <source>
        <strain evidence="5">Sxm20200214</strain>
        <tissue evidence="5">Leaf</tissue>
    </source>
</reference>
<sequence>MITYNGLEACIINNQSYEEEEDSGTRRGDGCLTDSLDDDAFSSCSSSKEAPSSFSSKCLSGRSKYFDAKEKPCYLYNRLDVEAMKEKCSKRLLGEDVTGGCKGIQVALALSNAITHSIFGELWKLEPLCEKKKQKWRREMDWLLSPTNYMIELVPSKHNDANGRSLEIMTPKARADIHMNLPALQKLDSMLMEPAVELKGQNRTTSESKRWWLPSPQVPKPGLSNSARKKLLDKGKVVYKVFKATKSINENVLLEMPVPAIIKEAIPKSGKNSLGDELYKLLAVESNTVDDIITSLKLGTEHSALLTEQASNGKSPVRIPWSFTRDPLYETESLLNRAEALRNQIKSKYPNLPNSFLYATKIQYGKDIGHAVLEAYSRTIANLAYRILSRMGEILKKLLQDDPRTGWPNRENASNGLDDAERADRVLRTFRGWMGELGSALISSGRAEPCTRLKLGTDLF</sequence>
<keyword evidence="1 2" id="KW-0344">Guanine-nucleotide releasing factor</keyword>
<comment type="caution">
    <text evidence="5">The sequence shown here is derived from an EMBL/GenBank/DDBJ whole genome shotgun (WGS) entry which is preliminary data.</text>
</comment>
<protein>
    <recommendedName>
        <fullName evidence="4">PRONE domain-containing protein</fullName>
    </recommendedName>
</protein>
<dbReference type="OrthoDB" id="1053009at2759"/>
<evidence type="ECO:0000256" key="3">
    <source>
        <dbReference type="SAM" id="MobiDB-lite"/>
    </source>
</evidence>
<feature type="domain" description="PRONE" evidence="4">
    <location>
        <begin position="71"/>
        <end position="408"/>
    </location>
</feature>
<evidence type="ECO:0000313" key="5">
    <source>
        <dbReference type="EMBL" id="KAG2255927.1"/>
    </source>
</evidence>
<proteinExistence type="predicted"/>
<dbReference type="EMBL" id="JAAMPC010000015">
    <property type="protein sequence ID" value="KAG2255927.1"/>
    <property type="molecule type" value="Genomic_DNA"/>
</dbReference>
<dbReference type="Proteomes" id="UP000886595">
    <property type="component" value="Unassembled WGS sequence"/>
</dbReference>
<gene>
    <name evidence="5" type="ORF">Bca52824_075221</name>
</gene>
<accession>A0A8X7PSH2</accession>
<evidence type="ECO:0000259" key="4">
    <source>
        <dbReference type="PROSITE" id="PS51334"/>
    </source>
</evidence>
<dbReference type="GO" id="GO:0005085">
    <property type="term" value="F:guanyl-nucleotide exchange factor activity"/>
    <property type="evidence" value="ECO:0007669"/>
    <property type="project" value="UniProtKB-UniRule"/>
</dbReference>
<keyword evidence="6" id="KW-1185">Reference proteome</keyword>
<dbReference type="InterPro" id="IPR038937">
    <property type="entry name" value="RopGEF"/>
</dbReference>
<dbReference type="PANTHER" id="PTHR33101">
    <property type="entry name" value="ROP GUANINE NUCLEOTIDE EXCHANGE FACTOR 1"/>
    <property type="match status" value="1"/>
</dbReference>
<dbReference type="Gene3D" id="1.20.58.2010">
    <property type="entry name" value="PRONE domain, subdomain 1"/>
    <property type="match status" value="2"/>
</dbReference>
<feature type="region of interest" description="Disordered" evidence="3">
    <location>
        <begin position="207"/>
        <end position="226"/>
    </location>
</feature>
<name>A0A8X7PSH2_BRACI</name>
<evidence type="ECO:0000313" key="6">
    <source>
        <dbReference type="Proteomes" id="UP000886595"/>
    </source>
</evidence>
<dbReference type="PANTHER" id="PTHR33101:SF2">
    <property type="entry name" value="ROP GUANINE NUCLEOTIDE EXCHANGE FACTOR 14"/>
    <property type="match status" value="1"/>
</dbReference>
<evidence type="ECO:0000256" key="1">
    <source>
        <dbReference type="ARBA" id="ARBA00022658"/>
    </source>
</evidence>